<evidence type="ECO:0000256" key="2">
    <source>
        <dbReference type="RuleBase" id="RU003971"/>
    </source>
</evidence>
<evidence type="ECO:0000313" key="7">
    <source>
        <dbReference type="Proteomes" id="UP001519460"/>
    </source>
</evidence>
<dbReference type="PROSITE" id="PS50208">
    <property type="entry name" value="CASPASE_P20"/>
    <property type="match status" value="1"/>
</dbReference>
<dbReference type="CDD" id="cd00032">
    <property type="entry name" value="CASc"/>
    <property type="match status" value="1"/>
</dbReference>
<feature type="region of interest" description="Disordered" evidence="3">
    <location>
        <begin position="253"/>
        <end position="322"/>
    </location>
</feature>
<dbReference type="AlphaFoldDB" id="A0ABD0LPJ4"/>
<comment type="caution">
    <text evidence="6">The sequence shown here is derived from an EMBL/GenBank/DDBJ whole genome shotgun (WGS) entry which is preliminary data.</text>
</comment>
<dbReference type="PROSITE" id="PS50207">
    <property type="entry name" value="CASPASE_P10"/>
    <property type="match status" value="1"/>
</dbReference>
<comment type="similarity">
    <text evidence="1 2">Belongs to the peptidase C14A family.</text>
</comment>
<proteinExistence type="inferred from homology"/>
<dbReference type="PROSITE" id="PS01121">
    <property type="entry name" value="CASPASE_HIS"/>
    <property type="match status" value="1"/>
</dbReference>
<dbReference type="InterPro" id="IPR029030">
    <property type="entry name" value="Caspase-like_dom_sf"/>
</dbReference>
<feature type="domain" description="Caspase family p20" evidence="5">
    <location>
        <begin position="97"/>
        <end position="240"/>
    </location>
</feature>
<dbReference type="InterPro" id="IPR001309">
    <property type="entry name" value="Pept_C14_p20"/>
</dbReference>
<evidence type="ECO:0008006" key="8">
    <source>
        <dbReference type="Google" id="ProtNLM"/>
    </source>
</evidence>
<gene>
    <name evidence="6" type="ORF">BaRGS_00007259</name>
</gene>
<dbReference type="InterPro" id="IPR016129">
    <property type="entry name" value="Caspase_his_AS"/>
</dbReference>
<feature type="domain" description="Caspase family p10" evidence="4">
    <location>
        <begin position="323"/>
        <end position="418"/>
    </location>
</feature>
<evidence type="ECO:0000256" key="1">
    <source>
        <dbReference type="ARBA" id="ARBA00010134"/>
    </source>
</evidence>
<dbReference type="PANTHER" id="PTHR10454:SF232">
    <property type="entry name" value="AT03047P-RELATED"/>
    <property type="match status" value="1"/>
</dbReference>
<feature type="region of interest" description="Disordered" evidence="3">
    <location>
        <begin position="67"/>
        <end position="89"/>
    </location>
</feature>
<evidence type="ECO:0000256" key="3">
    <source>
        <dbReference type="SAM" id="MobiDB-lite"/>
    </source>
</evidence>
<dbReference type="EMBL" id="JACVVK020000031">
    <property type="protein sequence ID" value="KAK7501455.1"/>
    <property type="molecule type" value="Genomic_DNA"/>
</dbReference>
<organism evidence="6 7">
    <name type="scientific">Batillaria attramentaria</name>
    <dbReference type="NCBI Taxonomy" id="370345"/>
    <lineage>
        <taxon>Eukaryota</taxon>
        <taxon>Metazoa</taxon>
        <taxon>Spiralia</taxon>
        <taxon>Lophotrochozoa</taxon>
        <taxon>Mollusca</taxon>
        <taxon>Gastropoda</taxon>
        <taxon>Caenogastropoda</taxon>
        <taxon>Sorbeoconcha</taxon>
        <taxon>Cerithioidea</taxon>
        <taxon>Batillariidae</taxon>
        <taxon>Batillaria</taxon>
    </lineage>
</organism>
<dbReference type="PANTHER" id="PTHR10454">
    <property type="entry name" value="CASPASE"/>
    <property type="match status" value="1"/>
</dbReference>
<feature type="region of interest" description="Disordered" evidence="3">
    <location>
        <begin position="1"/>
        <end position="48"/>
    </location>
</feature>
<dbReference type="InterPro" id="IPR002138">
    <property type="entry name" value="Pept_C14_p10"/>
</dbReference>
<sequence>ACVAMDEASNGVGDGDPGLTSQGAMLDQADDVNGNQEAHDEDEPEGLGKTVKKGITKAVNIVTGCVQDSGDNTETSPDLPTVQPHSNSDVYDFTHPKRGRAVIINNENFQKCSGFDSRPGSGNDARALVEVFEKLGFDVKRYNDLTAEQMRMKLKKAAKSYDHEKADCLAVAIMSHGDQEHLEKAWKQKRDTKVRRDLIFGVDGSSIPTEYIMRIFQDSHCRGLRGKPRLFFLQACRGGEFVEGVDIGVVHEKDKTDGDSTQPKEPVPVSVPASVPEAMAAADTTKSAGGDDVEEKDARPVPDEESYEGEEEDNPDARGETFEISPAPIFKDFLVMYATTPGHFAWRRATGSWFVQSLHSVFTKHYTRHMSLTQALTSVNRMVAHGYEAKGTKNATYNRKKQMPVIQSMLVKDVYFSPKK</sequence>
<dbReference type="InterPro" id="IPR011600">
    <property type="entry name" value="Pept_C14_caspase"/>
</dbReference>
<reference evidence="6 7" key="1">
    <citation type="journal article" date="2023" name="Sci. Data">
        <title>Genome assembly of the Korean intertidal mud-creeper Batillaria attramentaria.</title>
        <authorList>
            <person name="Patra A.K."/>
            <person name="Ho P.T."/>
            <person name="Jun S."/>
            <person name="Lee S.J."/>
            <person name="Kim Y."/>
            <person name="Won Y.J."/>
        </authorList>
    </citation>
    <scope>NUCLEOTIDE SEQUENCE [LARGE SCALE GENOMIC DNA]</scope>
    <source>
        <strain evidence="6">Wonlab-2016</strain>
    </source>
</reference>
<dbReference type="SUPFAM" id="SSF52129">
    <property type="entry name" value="Caspase-like"/>
    <property type="match status" value="1"/>
</dbReference>
<protein>
    <recommendedName>
        <fullName evidence="8">Caspase</fullName>
    </recommendedName>
</protein>
<dbReference type="InterPro" id="IPR015917">
    <property type="entry name" value="Pept_C14A"/>
</dbReference>
<evidence type="ECO:0000259" key="4">
    <source>
        <dbReference type="PROSITE" id="PS50207"/>
    </source>
</evidence>
<evidence type="ECO:0000313" key="6">
    <source>
        <dbReference type="EMBL" id="KAK7501455.1"/>
    </source>
</evidence>
<dbReference type="SMART" id="SM00115">
    <property type="entry name" value="CASc"/>
    <property type="match status" value="1"/>
</dbReference>
<dbReference type="Proteomes" id="UP001519460">
    <property type="component" value="Unassembled WGS sequence"/>
</dbReference>
<feature type="compositionally biased region" description="Polar residues" evidence="3">
    <location>
        <begin position="69"/>
        <end position="89"/>
    </location>
</feature>
<keyword evidence="7" id="KW-1185">Reference proteome</keyword>
<feature type="non-terminal residue" evidence="6">
    <location>
        <position position="1"/>
    </location>
</feature>
<dbReference type="Gene3D" id="3.40.50.1460">
    <property type="match status" value="1"/>
</dbReference>
<feature type="compositionally biased region" description="Acidic residues" evidence="3">
    <location>
        <begin position="303"/>
        <end position="314"/>
    </location>
</feature>
<dbReference type="Pfam" id="PF00656">
    <property type="entry name" value="Peptidase_C14"/>
    <property type="match status" value="1"/>
</dbReference>
<dbReference type="PRINTS" id="PR00376">
    <property type="entry name" value="IL1BCENZYME"/>
</dbReference>
<name>A0ABD0LPJ4_9CAEN</name>
<accession>A0ABD0LPJ4</accession>
<evidence type="ECO:0000259" key="5">
    <source>
        <dbReference type="PROSITE" id="PS50208"/>
    </source>
</evidence>
<dbReference type="InterPro" id="IPR002398">
    <property type="entry name" value="Pept_C14"/>
</dbReference>
<feature type="compositionally biased region" description="Low complexity" evidence="3">
    <location>
        <begin position="267"/>
        <end position="282"/>
    </location>
</feature>